<organism evidence="2 3">
    <name type="scientific">[Clostridium] methylpentosum DSM 5476</name>
    <dbReference type="NCBI Taxonomy" id="537013"/>
    <lineage>
        <taxon>Bacteria</taxon>
        <taxon>Bacillati</taxon>
        <taxon>Bacillota</taxon>
        <taxon>Clostridia</taxon>
        <taxon>Eubacteriales</taxon>
        <taxon>Oscillospiraceae</taxon>
        <taxon>Oscillospiraceae incertae sedis</taxon>
    </lineage>
</organism>
<dbReference type="eggNOG" id="COG0655">
    <property type="taxonomic scope" value="Bacteria"/>
</dbReference>
<name>C0EDR2_9FIRM</name>
<dbReference type="Proteomes" id="UP000003340">
    <property type="component" value="Unassembled WGS sequence"/>
</dbReference>
<dbReference type="EMBL" id="ACEC01000066">
    <property type="protein sequence ID" value="EEG30260.1"/>
    <property type="molecule type" value="Genomic_DNA"/>
</dbReference>
<proteinExistence type="predicted"/>
<gene>
    <name evidence="2" type="ORF">CLOSTMETH_01990</name>
</gene>
<feature type="domain" description="NADPH-dependent FMN reductase-like" evidence="1">
    <location>
        <begin position="5"/>
        <end position="148"/>
    </location>
</feature>
<keyword evidence="3" id="KW-1185">Reference proteome</keyword>
<dbReference type="Gene3D" id="3.40.50.360">
    <property type="match status" value="1"/>
</dbReference>
<dbReference type="InterPro" id="IPR005025">
    <property type="entry name" value="FMN_Rdtase-like_dom"/>
</dbReference>
<dbReference type="STRING" id="537013.CLOSTMETH_01990"/>
<evidence type="ECO:0000259" key="1">
    <source>
        <dbReference type="Pfam" id="PF03358"/>
    </source>
</evidence>
<dbReference type="AlphaFoldDB" id="C0EDR2"/>
<dbReference type="InterPro" id="IPR050104">
    <property type="entry name" value="FMN-dep_NADH:Q_OxRdtase_AzoR1"/>
</dbReference>
<dbReference type="EC" id="1.7.-.-" evidence="2"/>
<accession>C0EDR2</accession>
<dbReference type="Pfam" id="PF03358">
    <property type="entry name" value="FMN_red"/>
    <property type="match status" value="1"/>
</dbReference>
<dbReference type="GO" id="GO:0016491">
    <property type="term" value="F:oxidoreductase activity"/>
    <property type="evidence" value="ECO:0007669"/>
    <property type="project" value="UniProtKB-KW"/>
</dbReference>
<evidence type="ECO:0000313" key="3">
    <source>
        <dbReference type="Proteomes" id="UP000003340"/>
    </source>
</evidence>
<dbReference type="PANTHER" id="PTHR43741">
    <property type="entry name" value="FMN-DEPENDENT NADH-AZOREDUCTASE 1"/>
    <property type="match status" value="1"/>
</dbReference>
<keyword evidence="2" id="KW-0560">Oxidoreductase</keyword>
<dbReference type="HOGENOM" id="CLU_050993_1_1_9"/>
<reference evidence="2 3" key="2">
    <citation type="submission" date="2009-02" db="EMBL/GenBank/DDBJ databases">
        <title>Draft genome sequence of Clostridium methylpentosum (DSM 5476).</title>
        <authorList>
            <person name="Sudarsanam P."/>
            <person name="Ley R."/>
            <person name="Guruge J."/>
            <person name="Turnbaugh P.J."/>
            <person name="Mahowald M."/>
            <person name="Liep D."/>
            <person name="Gordon J."/>
        </authorList>
    </citation>
    <scope>NUCLEOTIDE SEQUENCE [LARGE SCALE GENOMIC DNA]</scope>
    <source>
        <strain evidence="2 3">DSM 5476</strain>
    </source>
</reference>
<comment type="caution">
    <text evidence="2">The sequence shown here is derived from an EMBL/GenBank/DDBJ whole genome shotgun (WGS) entry which is preliminary data.</text>
</comment>
<dbReference type="PANTHER" id="PTHR43741:SF4">
    <property type="entry name" value="FMN-DEPENDENT NADH:QUINONE OXIDOREDUCTASE"/>
    <property type="match status" value="1"/>
</dbReference>
<reference evidence="2 3" key="1">
    <citation type="submission" date="2009-01" db="EMBL/GenBank/DDBJ databases">
        <authorList>
            <person name="Fulton L."/>
            <person name="Clifton S."/>
            <person name="Fulton B."/>
            <person name="Xu J."/>
            <person name="Minx P."/>
            <person name="Pepin K.H."/>
            <person name="Johnson M."/>
            <person name="Bhonagiri V."/>
            <person name="Nash W.E."/>
            <person name="Mardis E.R."/>
            <person name="Wilson R.K."/>
        </authorList>
    </citation>
    <scope>NUCLEOTIDE SEQUENCE [LARGE SCALE GENOMIC DNA]</scope>
    <source>
        <strain evidence="2 3">DSM 5476</strain>
    </source>
</reference>
<dbReference type="SUPFAM" id="SSF52218">
    <property type="entry name" value="Flavoproteins"/>
    <property type="match status" value="1"/>
</dbReference>
<dbReference type="InterPro" id="IPR029039">
    <property type="entry name" value="Flavoprotein-like_sf"/>
</dbReference>
<evidence type="ECO:0000313" key="2">
    <source>
        <dbReference type="EMBL" id="EEG30260.1"/>
    </source>
</evidence>
<protein>
    <submittedName>
        <fullName evidence="2">Flavin reductase</fullName>
        <ecNumber evidence="2">1.7.-.-</ecNumber>
    </submittedName>
</protein>
<sequence length="232" mass="26926">MKKRIAVIHSNGRREHTWKCVEQFKQSLSTFEQFSFQEHDLASEFPKLCTGCHSCIINGERTCPHYLQLAPILEDIIMADGVILASPVYVMDVSGSMKNLLDHLAYLWIAHRPRKANFFSVGMAISTGSGGGMKRANQTMLTSFDYLGFRRSYAIGILSQDVDSLKTKQKLHRAASKFYKAMDNKDNLDIKLKQRILFKAMRRKIEQYGDEMLDKRYWKEKGWFEQERPWSD</sequence>